<keyword evidence="4" id="KW-1185">Reference proteome</keyword>
<name>A0AAP0HIB0_9MAGN</name>
<keyword evidence="2" id="KW-1133">Transmembrane helix</keyword>
<gene>
    <name evidence="3" type="ORF">Scep_030171</name>
</gene>
<feature type="transmembrane region" description="Helical" evidence="2">
    <location>
        <begin position="6"/>
        <end position="24"/>
    </location>
</feature>
<dbReference type="EMBL" id="JBBNAG010000013">
    <property type="protein sequence ID" value="KAK9083700.1"/>
    <property type="molecule type" value="Genomic_DNA"/>
</dbReference>
<feature type="compositionally biased region" description="Basic and acidic residues" evidence="1">
    <location>
        <begin position="84"/>
        <end position="96"/>
    </location>
</feature>
<dbReference type="Proteomes" id="UP001419268">
    <property type="component" value="Unassembled WGS sequence"/>
</dbReference>
<organism evidence="3 4">
    <name type="scientific">Stephania cephalantha</name>
    <dbReference type="NCBI Taxonomy" id="152367"/>
    <lineage>
        <taxon>Eukaryota</taxon>
        <taxon>Viridiplantae</taxon>
        <taxon>Streptophyta</taxon>
        <taxon>Embryophyta</taxon>
        <taxon>Tracheophyta</taxon>
        <taxon>Spermatophyta</taxon>
        <taxon>Magnoliopsida</taxon>
        <taxon>Ranunculales</taxon>
        <taxon>Menispermaceae</taxon>
        <taxon>Menispermoideae</taxon>
        <taxon>Cissampelideae</taxon>
        <taxon>Stephania</taxon>
    </lineage>
</organism>
<keyword evidence="2" id="KW-0812">Transmembrane</keyword>
<keyword evidence="2" id="KW-0472">Membrane</keyword>
<feature type="compositionally biased region" description="Basic and acidic residues" evidence="1">
    <location>
        <begin position="36"/>
        <end position="69"/>
    </location>
</feature>
<evidence type="ECO:0000313" key="3">
    <source>
        <dbReference type="EMBL" id="KAK9083700.1"/>
    </source>
</evidence>
<evidence type="ECO:0000256" key="1">
    <source>
        <dbReference type="SAM" id="MobiDB-lite"/>
    </source>
</evidence>
<proteinExistence type="predicted"/>
<protein>
    <recommendedName>
        <fullName evidence="5">Protein DETOXIFICATION</fullName>
    </recommendedName>
</protein>
<evidence type="ECO:0000313" key="4">
    <source>
        <dbReference type="Proteomes" id="UP001419268"/>
    </source>
</evidence>
<dbReference type="AlphaFoldDB" id="A0AAP0HIB0"/>
<reference evidence="3 4" key="1">
    <citation type="submission" date="2024-01" db="EMBL/GenBank/DDBJ databases">
        <title>Genome assemblies of Stephania.</title>
        <authorList>
            <person name="Yang L."/>
        </authorList>
    </citation>
    <scope>NUCLEOTIDE SEQUENCE [LARGE SCALE GENOMIC DNA]</scope>
    <source>
        <strain evidence="3">JXDWG</strain>
        <tissue evidence="3">Leaf</tissue>
    </source>
</reference>
<evidence type="ECO:0008006" key="5">
    <source>
        <dbReference type="Google" id="ProtNLM"/>
    </source>
</evidence>
<accession>A0AAP0HIB0</accession>
<evidence type="ECO:0000256" key="2">
    <source>
        <dbReference type="SAM" id="Phobius"/>
    </source>
</evidence>
<feature type="region of interest" description="Disordered" evidence="1">
    <location>
        <begin position="36"/>
        <end position="112"/>
    </location>
</feature>
<sequence>MKGIWIGMITGTVAQTCVLLILTYRTNWDKEASAAEDRIRKWGGKHDDKGTMNGRRREGEEHDDAEARGRPGSRGTRVRNTTTQRREEDSEQRCDGEEHDDAEAFGRLGAEA</sequence>
<comment type="caution">
    <text evidence="3">The sequence shown here is derived from an EMBL/GenBank/DDBJ whole genome shotgun (WGS) entry which is preliminary data.</text>
</comment>